<protein>
    <submittedName>
        <fullName evidence="1">Uncharacterized protein</fullName>
    </submittedName>
</protein>
<evidence type="ECO:0000313" key="1">
    <source>
        <dbReference type="EMBL" id="CAK9167402.1"/>
    </source>
</evidence>
<name>A0ABC8TD92_9AQUA</name>
<comment type="caution">
    <text evidence="1">The sequence shown here is derived from an EMBL/GenBank/DDBJ whole genome shotgun (WGS) entry which is preliminary data.</text>
</comment>
<proteinExistence type="predicted"/>
<dbReference type="AlphaFoldDB" id="A0ABC8TD92"/>
<dbReference type="Proteomes" id="UP001642360">
    <property type="component" value="Unassembled WGS sequence"/>
</dbReference>
<organism evidence="1 2">
    <name type="scientific">Ilex paraguariensis</name>
    <name type="common">yerba mate</name>
    <dbReference type="NCBI Taxonomy" id="185542"/>
    <lineage>
        <taxon>Eukaryota</taxon>
        <taxon>Viridiplantae</taxon>
        <taxon>Streptophyta</taxon>
        <taxon>Embryophyta</taxon>
        <taxon>Tracheophyta</taxon>
        <taxon>Spermatophyta</taxon>
        <taxon>Magnoliopsida</taxon>
        <taxon>eudicotyledons</taxon>
        <taxon>Gunneridae</taxon>
        <taxon>Pentapetalae</taxon>
        <taxon>asterids</taxon>
        <taxon>campanulids</taxon>
        <taxon>Aquifoliales</taxon>
        <taxon>Aquifoliaceae</taxon>
        <taxon>Ilex</taxon>
    </lineage>
</organism>
<dbReference type="EMBL" id="CAUOFW020004830">
    <property type="protein sequence ID" value="CAK9167402.1"/>
    <property type="molecule type" value="Genomic_DNA"/>
</dbReference>
<evidence type="ECO:0000313" key="2">
    <source>
        <dbReference type="Proteomes" id="UP001642360"/>
    </source>
</evidence>
<sequence>PVDNVTVIRQTEMVITELHPLRADGADTMYKQVVLAPWSAPPPGWVKVNCDGAFSVMMGHF</sequence>
<feature type="non-terminal residue" evidence="1">
    <location>
        <position position="1"/>
    </location>
</feature>
<keyword evidence="2" id="KW-1185">Reference proteome</keyword>
<gene>
    <name evidence="1" type="ORF">ILEXP_LOCUS36669</name>
</gene>
<reference evidence="1 2" key="1">
    <citation type="submission" date="2024-02" db="EMBL/GenBank/DDBJ databases">
        <authorList>
            <person name="Vignale AGUSTIN F."/>
            <person name="Sosa J E."/>
            <person name="Modenutti C."/>
        </authorList>
    </citation>
    <scope>NUCLEOTIDE SEQUENCE [LARGE SCALE GENOMIC DNA]</scope>
</reference>
<accession>A0ABC8TD92</accession>